<dbReference type="InterPro" id="IPR012910">
    <property type="entry name" value="Plug_dom"/>
</dbReference>
<keyword evidence="1" id="KW-0472">Membrane</keyword>
<dbReference type="PROSITE" id="PS52016">
    <property type="entry name" value="TONB_DEPENDENT_REC_3"/>
    <property type="match status" value="1"/>
</dbReference>
<gene>
    <name evidence="4" type="ORF">ACFQZW_09730</name>
</gene>
<dbReference type="Pfam" id="PF07715">
    <property type="entry name" value="Plug"/>
    <property type="match status" value="1"/>
</dbReference>
<dbReference type="SUPFAM" id="SSF56935">
    <property type="entry name" value="Porins"/>
    <property type="match status" value="1"/>
</dbReference>
<comment type="similarity">
    <text evidence="1">Belongs to the TonB-dependent receptor family.</text>
</comment>
<keyword evidence="1" id="KW-0998">Cell outer membrane</keyword>
<dbReference type="InterPro" id="IPR039426">
    <property type="entry name" value="TonB-dep_rcpt-like"/>
</dbReference>
<dbReference type="Gene3D" id="2.170.130.10">
    <property type="entry name" value="TonB-dependent receptor, plug domain"/>
    <property type="match status" value="1"/>
</dbReference>
<dbReference type="Proteomes" id="UP001597032">
    <property type="component" value="Unassembled WGS sequence"/>
</dbReference>
<evidence type="ECO:0000256" key="2">
    <source>
        <dbReference type="SAM" id="SignalP"/>
    </source>
</evidence>
<keyword evidence="2" id="KW-0732">Signal</keyword>
<evidence type="ECO:0000313" key="5">
    <source>
        <dbReference type="Proteomes" id="UP001597032"/>
    </source>
</evidence>
<name>A0ABW2ZBL8_9FLAO</name>
<evidence type="ECO:0000256" key="1">
    <source>
        <dbReference type="PROSITE-ProRule" id="PRU01360"/>
    </source>
</evidence>
<sequence>MQLFLEKNNTKLLKKFLPLLLFLVISFLNAQNATIKGVVKNTYKKPIEGATVSYLNNGVTTNNKGEFVLIIPANKEVSVLINHISYKTLEKKFNLPSNKTFRYYPILEIKIEEIDEVLVKDRKKNAEGIFTVKPEDITKIPSANNGVENILMTLAGVNNNNELSTQYNVRGGNFDENLVYVNGIEVYRPFLVRSGQQEGLSFINSDLIQNIQFSAGGFQAKYGDKMSSVLDITYKTPKKFEADFNASLLGASASIGGTLLNNKLSALLGIRYRDNSLFVNSKNVETNYNPSFIDVQNFLSYQVNSKFKIDFLGNIAINNYNYIPSTRRTKFGTLSNPLELIVYYEGQEKDKFKTLFGALKGNYQVYKNLTISLTTSAYSSIEEEYYDILASYNLGVVNNDFSSNNFGEVEFSENIGSQLNHARNDLDALVYNSEIKTTYKKNKLQLDFGIKFQQEDIKDRIKEWEVIDSLGFNVRPPHHNTNNQPYEPFTGEITPYQHINSQNHIKIDRLVWFAQLGNISNWKNHRIWYNFGIRSHNWNVNGSDIETANQIIYSLRGQFAIQPNWKKDMLFRISGGMYNQPPFYKELRDAEGIIHPKVDAQKSLQLVLGNDLSFKLWNRPFKLVSEIYFKSLTNVNTYTVDNVRIRYSATNNAKAYATGIDIRLNGEFVPGTESWVSIGLLKTEENSNNLGYISRPTDQRFKFGMLFQDYVPNIPNIKMYLNLVYNTGVPGGSPSYANAYNYQNRLNDYKRADIGISYVFIDAKNQYNTGWLKSFKELSVGFEIFNMFDVQNSITNTWVRDAYSKQFYGIPNYMTQRVLNLKFNVKF</sequence>
<keyword evidence="1" id="KW-0812">Transmembrane</keyword>
<accession>A0ABW2ZBL8</accession>
<keyword evidence="1" id="KW-0813">Transport</keyword>
<dbReference type="SUPFAM" id="SSF49464">
    <property type="entry name" value="Carboxypeptidase regulatory domain-like"/>
    <property type="match status" value="1"/>
</dbReference>
<reference evidence="5" key="1">
    <citation type="journal article" date="2019" name="Int. J. Syst. Evol. Microbiol.">
        <title>The Global Catalogue of Microorganisms (GCM) 10K type strain sequencing project: providing services to taxonomists for standard genome sequencing and annotation.</title>
        <authorList>
            <consortium name="The Broad Institute Genomics Platform"/>
            <consortium name="The Broad Institute Genome Sequencing Center for Infectious Disease"/>
            <person name="Wu L."/>
            <person name="Ma J."/>
        </authorList>
    </citation>
    <scope>NUCLEOTIDE SEQUENCE [LARGE SCALE GENOMIC DNA]</scope>
    <source>
        <strain evidence="5">CCUG 60022</strain>
    </source>
</reference>
<protein>
    <submittedName>
        <fullName evidence="4">Carboxypeptidase-like regulatory domain-containing protein</fullName>
    </submittedName>
</protein>
<feature type="chain" id="PRO_5046281978" evidence="2">
    <location>
        <begin position="31"/>
        <end position="827"/>
    </location>
</feature>
<feature type="domain" description="TonB-dependent receptor plug" evidence="3">
    <location>
        <begin position="128"/>
        <end position="224"/>
    </location>
</feature>
<dbReference type="Gene3D" id="2.60.40.1120">
    <property type="entry name" value="Carboxypeptidase-like, regulatory domain"/>
    <property type="match status" value="1"/>
</dbReference>
<keyword evidence="1" id="KW-1134">Transmembrane beta strand</keyword>
<dbReference type="InterPro" id="IPR008969">
    <property type="entry name" value="CarboxyPept-like_regulatory"/>
</dbReference>
<dbReference type="RefSeq" id="WP_298263026.1">
    <property type="nucleotide sequence ID" value="NZ_JBHTIC010000008.1"/>
</dbReference>
<evidence type="ECO:0000313" key="4">
    <source>
        <dbReference type="EMBL" id="MFD0762359.1"/>
    </source>
</evidence>
<dbReference type="Pfam" id="PF13715">
    <property type="entry name" value="CarbopepD_reg_2"/>
    <property type="match status" value="1"/>
</dbReference>
<feature type="signal peptide" evidence="2">
    <location>
        <begin position="1"/>
        <end position="30"/>
    </location>
</feature>
<organism evidence="4 5">
    <name type="scientific">Lutibacter aestuarii</name>
    <dbReference type="NCBI Taxonomy" id="861111"/>
    <lineage>
        <taxon>Bacteria</taxon>
        <taxon>Pseudomonadati</taxon>
        <taxon>Bacteroidota</taxon>
        <taxon>Flavobacteriia</taxon>
        <taxon>Flavobacteriales</taxon>
        <taxon>Flavobacteriaceae</taxon>
        <taxon>Lutibacter</taxon>
    </lineage>
</organism>
<keyword evidence="5" id="KW-1185">Reference proteome</keyword>
<dbReference type="EMBL" id="JBHTIC010000008">
    <property type="protein sequence ID" value="MFD0762359.1"/>
    <property type="molecule type" value="Genomic_DNA"/>
</dbReference>
<comment type="subcellular location">
    <subcellularLocation>
        <location evidence="1">Cell outer membrane</location>
        <topology evidence="1">Multi-pass membrane protein</topology>
    </subcellularLocation>
</comment>
<dbReference type="InterPro" id="IPR037066">
    <property type="entry name" value="Plug_dom_sf"/>
</dbReference>
<proteinExistence type="inferred from homology"/>
<comment type="caution">
    <text evidence="4">The sequence shown here is derived from an EMBL/GenBank/DDBJ whole genome shotgun (WGS) entry which is preliminary data.</text>
</comment>
<evidence type="ECO:0000259" key="3">
    <source>
        <dbReference type="Pfam" id="PF07715"/>
    </source>
</evidence>